<dbReference type="InterPro" id="IPR036259">
    <property type="entry name" value="MFS_trans_sf"/>
</dbReference>
<evidence type="ECO:0000256" key="1">
    <source>
        <dbReference type="ARBA" id="ARBA00004370"/>
    </source>
</evidence>
<evidence type="ECO:0000256" key="7">
    <source>
        <dbReference type="ARBA" id="ARBA00044504"/>
    </source>
</evidence>
<sequence length="224" mass="23894">MDRENLERGQIASPLLVRGRADNEGDGGCNGSLGNGVDGMKSDTSSTTVLVLSTCVACCGSYVFGAAVGYSSPAESGIIDDLGLSVAQYSVFGSILSIGALLAGVMSGKIADLLGRRCFGCFRADDGVFRDMLHHWLACNCFLTDDFLLHSKQVPVYIAEIAPRNLRGGFTTVNQLMISCGISMTYLIGTFISWRALSLIGTIPCVLQLLSLFFTPESPRWLVS</sequence>
<accession>A0AAV6JPR4</accession>
<keyword evidence="6 8" id="KW-0472">Membrane</keyword>
<dbReference type="EMBL" id="JACTNZ010000007">
    <property type="protein sequence ID" value="KAG5541320.1"/>
    <property type="molecule type" value="Genomic_DNA"/>
</dbReference>
<dbReference type="InterPro" id="IPR005828">
    <property type="entry name" value="MFS_sugar_transport-like"/>
</dbReference>
<keyword evidence="5 8" id="KW-1133">Transmembrane helix</keyword>
<keyword evidence="3" id="KW-0762">Sugar transport</keyword>
<name>A0AAV6JPR4_9ERIC</name>
<comment type="similarity">
    <text evidence="2">Belongs to the major facilitator superfamily. Sugar transporter (TC 2.A.1.1) family.</text>
</comment>
<comment type="similarity">
    <text evidence="7">Belongs to the major facilitator superfamily. Phosphate:H(+) symporter (TC 2.A.1.9) family.</text>
</comment>
<evidence type="ECO:0000256" key="5">
    <source>
        <dbReference type="ARBA" id="ARBA00022989"/>
    </source>
</evidence>
<dbReference type="InterPro" id="IPR050549">
    <property type="entry name" value="MFS_Trehalose_Transporter"/>
</dbReference>
<feature type="transmembrane region" description="Helical" evidence="8">
    <location>
        <begin position="192"/>
        <end position="214"/>
    </location>
</feature>
<evidence type="ECO:0000256" key="2">
    <source>
        <dbReference type="ARBA" id="ARBA00010992"/>
    </source>
</evidence>
<feature type="transmembrane region" description="Helical" evidence="8">
    <location>
        <begin position="49"/>
        <end position="69"/>
    </location>
</feature>
<evidence type="ECO:0000256" key="6">
    <source>
        <dbReference type="ARBA" id="ARBA00023136"/>
    </source>
</evidence>
<dbReference type="Pfam" id="PF00083">
    <property type="entry name" value="Sugar_tr"/>
    <property type="match status" value="1"/>
</dbReference>
<dbReference type="AlphaFoldDB" id="A0AAV6JPR4"/>
<comment type="subcellular location">
    <subcellularLocation>
        <location evidence="1">Membrane</location>
    </subcellularLocation>
</comment>
<evidence type="ECO:0000256" key="3">
    <source>
        <dbReference type="ARBA" id="ARBA00022597"/>
    </source>
</evidence>
<dbReference type="PANTHER" id="PTHR48021">
    <property type="match status" value="1"/>
</dbReference>
<feature type="transmembrane region" description="Helical" evidence="8">
    <location>
        <begin position="89"/>
        <end position="107"/>
    </location>
</feature>
<dbReference type="Gene3D" id="1.20.1250.20">
    <property type="entry name" value="MFS general substrate transporter like domains"/>
    <property type="match status" value="2"/>
</dbReference>
<evidence type="ECO:0000313" key="10">
    <source>
        <dbReference type="Proteomes" id="UP000823749"/>
    </source>
</evidence>
<organism evidence="9 10">
    <name type="scientific">Rhododendron griersonianum</name>
    <dbReference type="NCBI Taxonomy" id="479676"/>
    <lineage>
        <taxon>Eukaryota</taxon>
        <taxon>Viridiplantae</taxon>
        <taxon>Streptophyta</taxon>
        <taxon>Embryophyta</taxon>
        <taxon>Tracheophyta</taxon>
        <taxon>Spermatophyta</taxon>
        <taxon>Magnoliopsida</taxon>
        <taxon>eudicotyledons</taxon>
        <taxon>Gunneridae</taxon>
        <taxon>Pentapetalae</taxon>
        <taxon>asterids</taxon>
        <taxon>Ericales</taxon>
        <taxon>Ericaceae</taxon>
        <taxon>Ericoideae</taxon>
        <taxon>Rhodoreae</taxon>
        <taxon>Rhododendron</taxon>
    </lineage>
</organism>
<evidence type="ECO:0000256" key="4">
    <source>
        <dbReference type="ARBA" id="ARBA00022692"/>
    </source>
</evidence>
<dbReference type="Proteomes" id="UP000823749">
    <property type="component" value="Chromosome 7"/>
</dbReference>
<reference evidence="9" key="1">
    <citation type="submission" date="2020-08" db="EMBL/GenBank/DDBJ databases">
        <title>Plant Genome Project.</title>
        <authorList>
            <person name="Zhang R.-G."/>
        </authorList>
    </citation>
    <scope>NUCLEOTIDE SEQUENCE</scope>
    <source>
        <strain evidence="9">WSP0</strain>
        <tissue evidence="9">Leaf</tissue>
    </source>
</reference>
<evidence type="ECO:0008006" key="11">
    <source>
        <dbReference type="Google" id="ProtNLM"/>
    </source>
</evidence>
<evidence type="ECO:0000256" key="8">
    <source>
        <dbReference type="SAM" id="Phobius"/>
    </source>
</evidence>
<gene>
    <name evidence="9" type="ORF">RHGRI_021228</name>
</gene>
<comment type="caution">
    <text evidence="9">The sequence shown here is derived from an EMBL/GenBank/DDBJ whole genome shotgun (WGS) entry which is preliminary data.</text>
</comment>
<proteinExistence type="inferred from homology"/>
<keyword evidence="10" id="KW-1185">Reference proteome</keyword>
<dbReference type="GO" id="GO:0022857">
    <property type="term" value="F:transmembrane transporter activity"/>
    <property type="evidence" value="ECO:0007669"/>
    <property type="project" value="InterPro"/>
</dbReference>
<dbReference type="GO" id="GO:0016020">
    <property type="term" value="C:membrane"/>
    <property type="evidence" value="ECO:0007669"/>
    <property type="project" value="UniProtKB-SubCell"/>
</dbReference>
<keyword evidence="3" id="KW-0813">Transport</keyword>
<dbReference type="SUPFAM" id="SSF103473">
    <property type="entry name" value="MFS general substrate transporter"/>
    <property type="match status" value="1"/>
</dbReference>
<protein>
    <recommendedName>
        <fullName evidence="11">Major facilitator superfamily (MFS) profile domain-containing protein</fullName>
    </recommendedName>
</protein>
<dbReference type="PANTHER" id="PTHR48021:SF25">
    <property type="entry name" value="SUGAR TRANSPORTER ERD6-LIKE 5"/>
    <property type="match status" value="1"/>
</dbReference>
<evidence type="ECO:0000313" key="9">
    <source>
        <dbReference type="EMBL" id="KAG5541320.1"/>
    </source>
</evidence>
<keyword evidence="4 8" id="KW-0812">Transmembrane</keyword>